<sequence>MIARYFILMAMLLIALLPKQAFAIANPDLLQIVSIRAYNNILEATDMLFMVFYRIDYTSPPTERASEAFLARFMDGAIELQSTTPYAFVNDGYSSGIVSFYFDAEAVIAGSLVWEDPYTIRLQGSPSFFAIPPIVNSGSIEWTSPLVTKTRFKEHVLDAARDLEVVWAAYTTPDIIMVQSTPDGILLTLVAEDYFVNSIPDIRIIAPELFSSRTVSPDFVEREFDTTYADDLRTFWDGTSFAENFDTWAALLNMNRMLLTTFILLGFNLLIAYIAFVMTKSPAFTPLTVALIFPIGAYLGMTDMILAALMAAASAVAVSYILFLRRA</sequence>
<gene>
    <name evidence="2" type="ORF">LCGC14_1591930</name>
</gene>
<feature type="transmembrane region" description="Helical" evidence="1">
    <location>
        <begin position="305"/>
        <end position="324"/>
    </location>
</feature>
<organism evidence="2">
    <name type="scientific">marine sediment metagenome</name>
    <dbReference type="NCBI Taxonomy" id="412755"/>
    <lineage>
        <taxon>unclassified sequences</taxon>
        <taxon>metagenomes</taxon>
        <taxon>ecological metagenomes</taxon>
    </lineage>
</organism>
<evidence type="ECO:0000313" key="2">
    <source>
        <dbReference type="EMBL" id="KKM25742.1"/>
    </source>
</evidence>
<evidence type="ECO:0000256" key="1">
    <source>
        <dbReference type="SAM" id="Phobius"/>
    </source>
</evidence>
<feature type="transmembrane region" description="Helical" evidence="1">
    <location>
        <begin position="257"/>
        <end position="276"/>
    </location>
</feature>
<keyword evidence="1" id="KW-0472">Membrane</keyword>
<keyword evidence="1" id="KW-0812">Transmembrane</keyword>
<proteinExistence type="predicted"/>
<dbReference type="AlphaFoldDB" id="A0A0F9IE57"/>
<name>A0A0F9IE57_9ZZZZ</name>
<accession>A0A0F9IE57</accession>
<keyword evidence="1" id="KW-1133">Transmembrane helix</keyword>
<dbReference type="EMBL" id="LAZR01012651">
    <property type="protein sequence ID" value="KKM25742.1"/>
    <property type="molecule type" value="Genomic_DNA"/>
</dbReference>
<comment type="caution">
    <text evidence="2">The sequence shown here is derived from an EMBL/GenBank/DDBJ whole genome shotgun (WGS) entry which is preliminary data.</text>
</comment>
<feature type="transmembrane region" description="Helical" evidence="1">
    <location>
        <begin position="283"/>
        <end position="299"/>
    </location>
</feature>
<reference evidence="2" key="1">
    <citation type="journal article" date="2015" name="Nature">
        <title>Complex archaea that bridge the gap between prokaryotes and eukaryotes.</title>
        <authorList>
            <person name="Spang A."/>
            <person name="Saw J.H."/>
            <person name="Jorgensen S.L."/>
            <person name="Zaremba-Niedzwiedzka K."/>
            <person name="Martijn J."/>
            <person name="Lind A.E."/>
            <person name="van Eijk R."/>
            <person name="Schleper C."/>
            <person name="Guy L."/>
            <person name="Ettema T.J."/>
        </authorList>
    </citation>
    <scope>NUCLEOTIDE SEQUENCE</scope>
</reference>
<protein>
    <submittedName>
        <fullName evidence="2">Uncharacterized protein</fullName>
    </submittedName>
</protein>